<evidence type="ECO:0000313" key="2">
    <source>
        <dbReference type="EMBL" id="CAE8620220.1"/>
    </source>
</evidence>
<protein>
    <submittedName>
        <fullName evidence="2">Uncharacterized protein</fullName>
    </submittedName>
</protein>
<feature type="compositionally biased region" description="Basic residues" evidence="1">
    <location>
        <begin position="267"/>
        <end position="280"/>
    </location>
</feature>
<dbReference type="OrthoDB" id="442367at2759"/>
<dbReference type="EMBL" id="CAJNNV010027393">
    <property type="protein sequence ID" value="CAE8620220.1"/>
    <property type="molecule type" value="Genomic_DNA"/>
</dbReference>
<gene>
    <name evidence="2" type="ORF">PGLA1383_LOCUS37785</name>
</gene>
<feature type="compositionally biased region" description="Basic and acidic residues" evidence="1">
    <location>
        <begin position="108"/>
        <end position="124"/>
    </location>
</feature>
<comment type="caution">
    <text evidence="2">The sequence shown here is derived from an EMBL/GenBank/DDBJ whole genome shotgun (WGS) entry which is preliminary data.</text>
</comment>
<accession>A0A813GBZ0</accession>
<name>A0A813GBZ0_POLGL</name>
<evidence type="ECO:0000256" key="1">
    <source>
        <dbReference type="SAM" id="MobiDB-lite"/>
    </source>
</evidence>
<dbReference type="Proteomes" id="UP000654075">
    <property type="component" value="Unassembled WGS sequence"/>
</dbReference>
<evidence type="ECO:0000313" key="3">
    <source>
        <dbReference type="Proteomes" id="UP000654075"/>
    </source>
</evidence>
<sequence length="280" mass="29305">MAATAPAKKKFANSNLNAILGTPKESSKAKPNYGPAVRSSALVKPVAKPKGLVSLGTLGKAPAAGAAVPAARKGAAWSQLEEKAKELAEEEDAKNTSPEWAVIDFDDLDKHPRDRSGTEEHELLDGETGSLDLQQDAEDWRTAGHEATEATEASDAPGRPGRSVRSWADQTMDLSDEEGLSRVERPSFQPPPRPAAQSGEEVRYSSPPFGKAPGIPGGPIGAAAVGPPPPRRPPPPAQLPPRPAAAAPAPPAALAEAAARLAERPAGGHHRCRHPRLRRS</sequence>
<feature type="compositionally biased region" description="Basic and acidic residues" evidence="1">
    <location>
        <begin position="138"/>
        <end position="148"/>
    </location>
</feature>
<dbReference type="AlphaFoldDB" id="A0A813GBZ0"/>
<feature type="region of interest" description="Disordered" evidence="1">
    <location>
        <begin position="84"/>
        <end position="280"/>
    </location>
</feature>
<organism evidence="2 3">
    <name type="scientific">Polarella glacialis</name>
    <name type="common">Dinoflagellate</name>
    <dbReference type="NCBI Taxonomy" id="89957"/>
    <lineage>
        <taxon>Eukaryota</taxon>
        <taxon>Sar</taxon>
        <taxon>Alveolata</taxon>
        <taxon>Dinophyceae</taxon>
        <taxon>Suessiales</taxon>
        <taxon>Suessiaceae</taxon>
        <taxon>Polarella</taxon>
    </lineage>
</organism>
<keyword evidence="3" id="KW-1185">Reference proteome</keyword>
<feature type="compositionally biased region" description="Pro residues" evidence="1">
    <location>
        <begin position="226"/>
        <end position="251"/>
    </location>
</feature>
<reference evidence="2" key="1">
    <citation type="submission" date="2021-02" db="EMBL/GenBank/DDBJ databases">
        <authorList>
            <person name="Dougan E. K."/>
            <person name="Rhodes N."/>
            <person name="Thang M."/>
            <person name="Chan C."/>
        </authorList>
    </citation>
    <scope>NUCLEOTIDE SEQUENCE</scope>
</reference>
<proteinExistence type="predicted"/>